<reference evidence="1 2" key="1">
    <citation type="submission" date="2018-07" db="EMBL/GenBank/DDBJ databases">
        <title>Genomic Encyclopedia of Type Strains, Phase III (KMG-III): the genomes of soil and plant-associated and newly described type strains.</title>
        <authorList>
            <person name="Whitman W."/>
        </authorList>
    </citation>
    <scope>NUCLEOTIDE SEQUENCE [LARGE SCALE GENOMIC DNA]</scope>
    <source>
        <strain evidence="1 2">CECT 8333</strain>
    </source>
</reference>
<name>A0A369B501_9BACL</name>
<dbReference type="EMBL" id="QPJW01000014">
    <property type="protein sequence ID" value="RCX15637.1"/>
    <property type="molecule type" value="Genomic_DNA"/>
</dbReference>
<dbReference type="AlphaFoldDB" id="A0A369B501"/>
<proteinExistence type="predicted"/>
<comment type="caution">
    <text evidence="1">The sequence shown here is derived from an EMBL/GenBank/DDBJ whole genome shotgun (WGS) entry which is preliminary data.</text>
</comment>
<protein>
    <submittedName>
        <fullName evidence="1">Uncharacterized protein</fullName>
    </submittedName>
</protein>
<evidence type="ECO:0000313" key="1">
    <source>
        <dbReference type="EMBL" id="RCX15637.1"/>
    </source>
</evidence>
<dbReference type="RefSeq" id="WP_281269523.1">
    <property type="nucleotide sequence ID" value="NZ_QPJW01000014.1"/>
</dbReference>
<dbReference type="Proteomes" id="UP000253090">
    <property type="component" value="Unassembled WGS sequence"/>
</dbReference>
<organism evidence="1 2">
    <name type="scientific">Fontibacillus phaseoli</name>
    <dbReference type="NCBI Taxonomy" id="1416533"/>
    <lineage>
        <taxon>Bacteria</taxon>
        <taxon>Bacillati</taxon>
        <taxon>Bacillota</taxon>
        <taxon>Bacilli</taxon>
        <taxon>Bacillales</taxon>
        <taxon>Paenibacillaceae</taxon>
        <taxon>Fontibacillus</taxon>
    </lineage>
</organism>
<accession>A0A369B501</accession>
<gene>
    <name evidence="1" type="ORF">DFP94_11485</name>
</gene>
<evidence type="ECO:0000313" key="2">
    <source>
        <dbReference type="Proteomes" id="UP000253090"/>
    </source>
</evidence>
<keyword evidence="2" id="KW-1185">Reference proteome</keyword>
<sequence>MKEITKYDIIISTTEEVKREQLFAALVNIIEKYAEFKQTKE</sequence>